<evidence type="ECO:0000256" key="3">
    <source>
        <dbReference type="ARBA" id="ARBA00022448"/>
    </source>
</evidence>
<dbReference type="AlphaFoldDB" id="A0AAN8EC60"/>
<evidence type="ECO:0000313" key="10">
    <source>
        <dbReference type="EMBL" id="KAK5947813.1"/>
    </source>
</evidence>
<evidence type="ECO:0000256" key="1">
    <source>
        <dbReference type="ARBA" id="ARBA00004141"/>
    </source>
</evidence>
<dbReference type="PRINTS" id="PR02019">
    <property type="entry name" value="AQUAPORIN7"/>
</dbReference>
<dbReference type="InterPro" id="IPR050363">
    <property type="entry name" value="MIP/Aquaporin"/>
</dbReference>
<name>A0AAN8EC60_9EURO</name>
<feature type="region of interest" description="Disordered" evidence="8">
    <location>
        <begin position="27"/>
        <end position="59"/>
    </location>
</feature>
<comment type="similarity">
    <text evidence="2 7">Belongs to the MIP/aquaporin (TC 1.A.8) family.</text>
</comment>
<keyword evidence="11" id="KW-1185">Reference proteome</keyword>
<evidence type="ECO:0000256" key="8">
    <source>
        <dbReference type="SAM" id="MobiDB-lite"/>
    </source>
</evidence>
<accession>A0AAN8EC60</accession>
<feature type="transmembrane region" description="Helical" evidence="9">
    <location>
        <begin position="216"/>
        <end position="237"/>
    </location>
</feature>
<feature type="transmembrane region" description="Helical" evidence="9">
    <location>
        <begin position="176"/>
        <end position="195"/>
    </location>
</feature>
<evidence type="ECO:0000313" key="11">
    <source>
        <dbReference type="Proteomes" id="UP001316803"/>
    </source>
</evidence>
<comment type="subcellular location">
    <subcellularLocation>
        <location evidence="1">Membrane</location>
        <topology evidence="1">Multi-pass membrane protein</topology>
    </subcellularLocation>
</comment>
<dbReference type="InterPro" id="IPR023271">
    <property type="entry name" value="Aquaporin-like"/>
</dbReference>
<sequence>MGSQSNRQRPGASCNVSLAGEELRITPTLAPVPANKNDSASLRSFKTPQTKPQDENVAKIALPLPFDIAPYARKRRGGSGSVPAEDEAGGTRRSGSQTDDGSQHEDGRQQQRADEDRYSEAGQADYQNTWSRHRQHLREPLAEFLGTAIAILVGEAATLSVITSNTEAGNYQSTNWAWGFGYMLGVYVAGGISGAHLNPALSIMLSVWRGFPWRQCAFYIVAQLLGAITGAGLAYAIHTDAIENQGVRLLLRELTPQFITQPKPWVNPGIAFLTEGTATGLLGCMILALTDSNNSPPGASMHALIVGLLVTTVSISMSYNTGGCFNPVRDNGPRLVVLMAGFGARDTFLSSNAWWSWGAWGATVSGAVIGGAIYDICVFVGGESPINYTPNKRRQSMEKWQIKRWWRNKRGEGTAQDCEKQKSKSGSES</sequence>
<evidence type="ECO:0000256" key="5">
    <source>
        <dbReference type="ARBA" id="ARBA00022989"/>
    </source>
</evidence>
<dbReference type="GO" id="GO:0015254">
    <property type="term" value="F:glycerol channel activity"/>
    <property type="evidence" value="ECO:0007669"/>
    <property type="project" value="TreeGrafter"/>
</dbReference>
<keyword evidence="4 7" id="KW-0812">Transmembrane</keyword>
<dbReference type="InterPro" id="IPR000425">
    <property type="entry name" value="MIP"/>
</dbReference>
<reference evidence="10 11" key="1">
    <citation type="submission" date="2022-12" db="EMBL/GenBank/DDBJ databases">
        <title>Genomic features and morphological characterization of a novel Knufia sp. strain isolated from spacecraft assembly facility.</title>
        <authorList>
            <person name="Teixeira M."/>
            <person name="Chander A.M."/>
            <person name="Stajich J.E."/>
            <person name="Venkateswaran K."/>
        </authorList>
    </citation>
    <scope>NUCLEOTIDE SEQUENCE [LARGE SCALE GENOMIC DNA]</scope>
    <source>
        <strain evidence="10 11">FJI-L2-BK-P2</strain>
    </source>
</reference>
<evidence type="ECO:0000256" key="6">
    <source>
        <dbReference type="ARBA" id="ARBA00023136"/>
    </source>
</evidence>
<feature type="region of interest" description="Disordered" evidence="8">
    <location>
        <begin position="71"/>
        <end position="120"/>
    </location>
</feature>
<dbReference type="SUPFAM" id="SSF81338">
    <property type="entry name" value="Aquaporin-like"/>
    <property type="match status" value="1"/>
</dbReference>
<dbReference type="Proteomes" id="UP001316803">
    <property type="component" value="Unassembled WGS sequence"/>
</dbReference>
<keyword evidence="3 7" id="KW-0813">Transport</keyword>
<evidence type="ECO:0008006" key="12">
    <source>
        <dbReference type="Google" id="ProtNLM"/>
    </source>
</evidence>
<dbReference type="Pfam" id="PF00230">
    <property type="entry name" value="MIP"/>
    <property type="match status" value="1"/>
</dbReference>
<keyword evidence="5 9" id="KW-1133">Transmembrane helix</keyword>
<keyword evidence="6 9" id="KW-0472">Membrane</keyword>
<dbReference type="PRINTS" id="PR00783">
    <property type="entry name" value="MINTRINSICP"/>
</dbReference>
<dbReference type="GO" id="GO:0015250">
    <property type="term" value="F:water channel activity"/>
    <property type="evidence" value="ECO:0007669"/>
    <property type="project" value="TreeGrafter"/>
</dbReference>
<feature type="transmembrane region" description="Helical" evidence="9">
    <location>
        <begin position="270"/>
        <end position="289"/>
    </location>
</feature>
<feature type="transmembrane region" description="Helical" evidence="9">
    <location>
        <begin position="301"/>
        <end position="319"/>
    </location>
</feature>
<feature type="compositionally biased region" description="Polar residues" evidence="8">
    <location>
        <begin position="36"/>
        <end position="51"/>
    </location>
</feature>
<evidence type="ECO:0000256" key="9">
    <source>
        <dbReference type="SAM" id="Phobius"/>
    </source>
</evidence>
<dbReference type="Gene3D" id="1.20.1080.10">
    <property type="entry name" value="Glycerol uptake facilitator protein"/>
    <property type="match status" value="1"/>
</dbReference>
<comment type="caution">
    <text evidence="10">The sequence shown here is derived from an EMBL/GenBank/DDBJ whole genome shotgun (WGS) entry which is preliminary data.</text>
</comment>
<proteinExistence type="inferred from homology"/>
<evidence type="ECO:0000256" key="2">
    <source>
        <dbReference type="ARBA" id="ARBA00006175"/>
    </source>
</evidence>
<dbReference type="EMBL" id="JAKLMC020000065">
    <property type="protein sequence ID" value="KAK5947813.1"/>
    <property type="molecule type" value="Genomic_DNA"/>
</dbReference>
<gene>
    <name evidence="10" type="ORF">OHC33_011154</name>
</gene>
<evidence type="ECO:0000256" key="4">
    <source>
        <dbReference type="ARBA" id="ARBA00022692"/>
    </source>
</evidence>
<feature type="compositionally biased region" description="Basic and acidic residues" evidence="8">
    <location>
        <begin position="101"/>
        <end position="119"/>
    </location>
</feature>
<evidence type="ECO:0000256" key="7">
    <source>
        <dbReference type="RuleBase" id="RU000477"/>
    </source>
</evidence>
<dbReference type="CDD" id="cd00333">
    <property type="entry name" value="MIP"/>
    <property type="match status" value="1"/>
</dbReference>
<dbReference type="GO" id="GO:0005886">
    <property type="term" value="C:plasma membrane"/>
    <property type="evidence" value="ECO:0007669"/>
    <property type="project" value="TreeGrafter"/>
</dbReference>
<dbReference type="PANTHER" id="PTHR43829">
    <property type="entry name" value="AQUAPORIN OR AQUAGLYCEROPORIN RELATED"/>
    <property type="match status" value="1"/>
</dbReference>
<dbReference type="PANTHER" id="PTHR43829:SF24">
    <property type="entry name" value="MIP AQUAPORIN (EUROFUNG)"/>
    <property type="match status" value="1"/>
</dbReference>
<organism evidence="10 11">
    <name type="scientific">Knufia fluminis</name>
    <dbReference type="NCBI Taxonomy" id="191047"/>
    <lineage>
        <taxon>Eukaryota</taxon>
        <taxon>Fungi</taxon>
        <taxon>Dikarya</taxon>
        <taxon>Ascomycota</taxon>
        <taxon>Pezizomycotina</taxon>
        <taxon>Eurotiomycetes</taxon>
        <taxon>Chaetothyriomycetidae</taxon>
        <taxon>Chaetothyriales</taxon>
        <taxon>Trichomeriaceae</taxon>
        <taxon>Knufia</taxon>
    </lineage>
</organism>
<feature type="transmembrane region" description="Helical" evidence="9">
    <location>
        <begin position="141"/>
        <end position="164"/>
    </location>
</feature>
<protein>
    <recommendedName>
        <fullName evidence="12">Aquaporin-like protein</fullName>
    </recommendedName>
</protein>